<evidence type="ECO:0000256" key="1">
    <source>
        <dbReference type="SAM" id="Coils"/>
    </source>
</evidence>
<dbReference type="KEGG" id="cci:CC1G_03616"/>
<organism evidence="4 5">
    <name type="scientific">Coprinopsis cinerea (strain Okayama-7 / 130 / ATCC MYA-4618 / FGSC 9003)</name>
    <name type="common">Inky cap fungus</name>
    <name type="synonym">Hormographiella aspergillata</name>
    <dbReference type="NCBI Taxonomy" id="240176"/>
    <lineage>
        <taxon>Eukaryota</taxon>
        <taxon>Fungi</taxon>
        <taxon>Dikarya</taxon>
        <taxon>Basidiomycota</taxon>
        <taxon>Agaricomycotina</taxon>
        <taxon>Agaricomycetes</taxon>
        <taxon>Agaricomycetidae</taxon>
        <taxon>Agaricales</taxon>
        <taxon>Agaricineae</taxon>
        <taxon>Psathyrellaceae</taxon>
        <taxon>Coprinopsis</taxon>
    </lineage>
</organism>
<feature type="signal peptide" evidence="2">
    <location>
        <begin position="1"/>
        <end position="30"/>
    </location>
</feature>
<protein>
    <submittedName>
        <fullName evidence="4">Cap3p</fullName>
    </submittedName>
</protein>
<dbReference type="GeneID" id="6009090"/>
<dbReference type="AlphaFoldDB" id="A8NCQ8"/>
<dbReference type="OrthoDB" id="541052at2759"/>
<accession>A8NCQ8</accession>
<dbReference type="InterPro" id="IPR006598">
    <property type="entry name" value="CAP10"/>
</dbReference>
<dbReference type="InParanoid" id="A8NCQ8"/>
<evidence type="ECO:0000313" key="4">
    <source>
        <dbReference type="EMBL" id="EAU89351.1"/>
    </source>
</evidence>
<dbReference type="PANTHER" id="PTHR12203:SF118">
    <property type="entry name" value="BETA-1,2-XYLOSYLTRANSFERASE 1"/>
    <property type="match status" value="1"/>
</dbReference>
<comment type="caution">
    <text evidence="4">The sequence shown here is derived from an EMBL/GenBank/DDBJ whole genome shotgun (WGS) entry which is preliminary data.</text>
</comment>
<evidence type="ECO:0000256" key="2">
    <source>
        <dbReference type="SAM" id="SignalP"/>
    </source>
</evidence>
<reference evidence="4 5" key="1">
    <citation type="journal article" date="2010" name="Proc. Natl. Acad. Sci. U.S.A.">
        <title>Insights into evolution of multicellular fungi from the assembled chromosomes of the mushroom Coprinopsis cinerea (Coprinus cinereus).</title>
        <authorList>
            <person name="Stajich J.E."/>
            <person name="Wilke S.K."/>
            <person name="Ahren D."/>
            <person name="Au C.H."/>
            <person name="Birren B.W."/>
            <person name="Borodovsky M."/>
            <person name="Burns C."/>
            <person name="Canback B."/>
            <person name="Casselton L.A."/>
            <person name="Cheng C.K."/>
            <person name="Deng J."/>
            <person name="Dietrich F.S."/>
            <person name="Fargo D.C."/>
            <person name="Farman M.L."/>
            <person name="Gathman A.C."/>
            <person name="Goldberg J."/>
            <person name="Guigo R."/>
            <person name="Hoegger P.J."/>
            <person name="Hooker J.B."/>
            <person name="Huggins A."/>
            <person name="James T.Y."/>
            <person name="Kamada T."/>
            <person name="Kilaru S."/>
            <person name="Kodira C."/>
            <person name="Kues U."/>
            <person name="Kupfer D."/>
            <person name="Kwan H.S."/>
            <person name="Lomsadze A."/>
            <person name="Li W."/>
            <person name="Lilly W.W."/>
            <person name="Ma L.J."/>
            <person name="Mackey A.J."/>
            <person name="Manning G."/>
            <person name="Martin F."/>
            <person name="Muraguchi H."/>
            <person name="Natvig D.O."/>
            <person name="Palmerini H."/>
            <person name="Ramesh M.A."/>
            <person name="Rehmeyer C.J."/>
            <person name="Roe B.A."/>
            <person name="Shenoy N."/>
            <person name="Stanke M."/>
            <person name="Ter-Hovhannisyan V."/>
            <person name="Tunlid A."/>
            <person name="Velagapudi R."/>
            <person name="Vision T.J."/>
            <person name="Zeng Q."/>
            <person name="Zolan M.E."/>
            <person name="Pukkila P.J."/>
        </authorList>
    </citation>
    <scope>NUCLEOTIDE SEQUENCE [LARGE SCALE GENOMIC DNA]</scope>
    <source>
        <strain evidence="5">Okayama-7 / 130 / ATCC MYA-4618 / FGSC 9003</strain>
    </source>
</reference>
<dbReference type="eggNOG" id="KOG2458">
    <property type="taxonomic scope" value="Eukaryota"/>
</dbReference>
<keyword evidence="5" id="KW-1185">Reference proteome</keyword>
<name>A8NCQ8_COPC7</name>
<evidence type="ECO:0000313" key="5">
    <source>
        <dbReference type="Proteomes" id="UP000001861"/>
    </source>
</evidence>
<gene>
    <name evidence="4" type="ORF">CC1G_03616</name>
</gene>
<sequence>MVSFRLHRLPLRTAILFILLAVILCTQVSSWIPSFDVYTHLRPHDVEEERPCKVDNLVLTRTATTTVFSPPQTVTVQEPVHTTESRDVFGFPVVGSRAPPPSDAVDETRQTTHHFYRDDGLLEVNPDGPHPIFELMEQAEQRWKKKNEKASRTLKEACEEYERRYNRKPPHGFDVWWIYVQSYDVRLPDEYDQISKNMEPFWGIDPRRLQQIQRDWEDYTNTFTVGKETDTSPIEMVNHAFDAEGGKSPRMTGAKMVADILEEVSSFLSPFRAVFSSDDNPNLHTDYELMKMAIQAGKEGRYIDIDNPPPVKLDGWISACPPDSPAWVNRVEYTNPLPPLPELSRMKHNTAYASSPSSPEALPPKTFIHNHKLSMDPCLHPAHLLMHGQFISHERGPVPHRLIIPQFSFSPTSLHHDITVALSINWIDDIRPRGHDPLFDDKDDERLQWRGSNTGSWFGGNTQWWVSHRTRLVDWANPRRLQPSTVDSVLWSPPDSRWKVGEPSVPPSKSAWAPAMADIAFANKPISCAPEVCNGRLAQEYEFRHPHNIPTQGKYKYIIDVDGNAWSSRFKRLITSNSLIFKSTIYQEWFADRIEPWLHYVPIQIDYSDLLDALYFFRGDPGGRGAHPELAKKIAEAGREWSLTHWRRADLTAYMFRLFLEYTRIMSPERENGGLDYVYDEADEFDPDVPVFGAEEEAEPRSGQSLFLRAMEKRRQCRAP</sequence>
<dbReference type="EMBL" id="AACS02000009">
    <property type="protein sequence ID" value="EAU89351.1"/>
    <property type="molecule type" value="Genomic_DNA"/>
</dbReference>
<feature type="domain" description="Glycosyl transferase CAP10" evidence="3">
    <location>
        <begin position="420"/>
        <end position="669"/>
    </location>
</feature>
<dbReference type="Pfam" id="PF05686">
    <property type="entry name" value="Glyco_transf_90"/>
    <property type="match status" value="1"/>
</dbReference>
<dbReference type="OMA" id="GWISGCD"/>
<proteinExistence type="predicted"/>
<feature type="chain" id="PRO_5002724175" evidence="2">
    <location>
        <begin position="31"/>
        <end position="720"/>
    </location>
</feature>
<dbReference type="RefSeq" id="XP_001832602.1">
    <property type="nucleotide sequence ID" value="XM_001832550.1"/>
</dbReference>
<feature type="coiled-coil region" evidence="1">
    <location>
        <begin position="136"/>
        <end position="164"/>
    </location>
</feature>
<dbReference type="VEuPathDB" id="FungiDB:CC1G_03616"/>
<keyword evidence="2" id="KW-0732">Signal</keyword>
<dbReference type="InterPro" id="IPR051091">
    <property type="entry name" value="O-Glucosyltr/Glycosyltrsf_90"/>
</dbReference>
<dbReference type="PANTHER" id="PTHR12203">
    <property type="entry name" value="KDEL LYS-ASP-GLU-LEU CONTAINING - RELATED"/>
    <property type="match status" value="1"/>
</dbReference>
<dbReference type="Proteomes" id="UP000001861">
    <property type="component" value="Unassembled WGS sequence"/>
</dbReference>
<evidence type="ECO:0000259" key="3">
    <source>
        <dbReference type="SMART" id="SM00672"/>
    </source>
</evidence>
<keyword evidence="1" id="KW-0175">Coiled coil</keyword>
<dbReference type="SMART" id="SM00672">
    <property type="entry name" value="CAP10"/>
    <property type="match status" value="1"/>
</dbReference>